<comment type="caution">
    <text evidence="2">The sequence shown here is derived from an EMBL/GenBank/DDBJ whole genome shotgun (WGS) entry which is preliminary data.</text>
</comment>
<proteinExistence type="predicted"/>
<reference evidence="2 3" key="1">
    <citation type="submission" date="2017-05" db="EMBL/GenBank/DDBJ databases">
        <title>The draft genome sequence of Idiomarina salinarum WNB302.</title>
        <authorList>
            <person name="Sun Y."/>
            <person name="Chen B."/>
            <person name="Du Z."/>
        </authorList>
    </citation>
    <scope>NUCLEOTIDE SEQUENCE [LARGE SCALE GENOMIC DNA]</scope>
    <source>
        <strain evidence="2 3">WNB302</strain>
    </source>
</reference>
<organism evidence="2 3">
    <name type="scientific">Winogradskyella aurantia</name>
    <dbReference type="NCBI Taxonomy" id="1915063"/>
    <lineage>
        <taxon>Bacteria</taxon>
        <taxon>Pseudomonadati</taxon>
        <taxon>Bacteroidota</taxon>
        <taxon>Flavobacteriia</taxon>
        <taxon>Flavobacteriales</taxon>
        <taxon>Flavobacteriaceae</taxon>
        <taxon>Winogradskyella</taxon>
    </lineage>
</organism>
<keyword evidence="3" id="KW-1185">Reference proteome</keyword>
<dbReference type="Proteomes" id="UP000216840">
    <property type="component" value="Unassembled WGS sequence"/>
</dbReference>
<evidence type="ECO:0000256" key="1">
    <source>
        <dbReference type="SAM" id="Phobius"/>
    </source>
</evidence>
<dbReference type="OrthoDB" id="1443906at2"/>
<evidence type="ECO:0008006" key="4">
    <source>
        <dbReference type="Google" id="ProtNLM"/>
    </source>
</evidence>
<name>A0A265UT38_9FLAO</name>
<evidence type="ECO:0000313" key="3">
    <source>
        <dbReference type="Proteomes" id="UP000216840"/>
    </source>
</evidence>
<keyword evidence="1" id="KW-1133">Transmembrane helix</keyword>
<evidence type="ECO:0000313" key="2">
    <source>
        <dbReference type="EMBL" id="OZV68460.1"/>
    </source>
</evidence>
<feature type="transmembrane region" description="Helical" evidence="1">
    <location>
        <begin position="30"/>
        <end position="48"/>
    </location>
</feature>
<dbReference type="EMBL" id="NGJN01000004">
    <property type="protein sequence ID" value="OZV68460.1"/>
    <property type="molecule type" value="Genomic_DNA"/>
</dbReference>
<dbReference type="RefSeq" id="WP_094968225.1">
    <property type="nucleotide sequence ID" value="NZ_NGJN01000004.1"/>
</dbReference>
<protein>
    <recommendedName>
        <fullName evidence="4">DUF2892 domain-containing protein</fullName>
    </recommendedName>
</protein>
<gene>
    <name evidence="2" type="ORF">CA834_08245</name>
</gene>
<accession>A0A265UT38</accession>
<keyword evidence="1" id="KW-0472">Membrane</keyword>
<feature type="transmembrane region" description="Helical" evidence="1">
    <location>
        <begin position="6"/>
        <end position="23"/>
    </location>
</feature>
<dbReference type="AlphaFoldDB" id="A0A265UT38"/>
<sequence length="203" mass="22412">MSTGTLIIVIIGALCLLFGILYTKKSTLRVAVGLIGAILLIYGGYTYGNIQPVPQIETFDVGNKLKVTYPVKAVQVLSPVDGDTIKCRILTLGVYPEAHDKDIWVLLEPSDEKFYPQSDDTNTSYKEDGQWQVVTRFGGDEGETYHLIVYEADDSASAFFSETIAKWKAANDYVGLELDEIPEGAVEIDRIKVTLGRDCRGVH</sequence>
<keyword evidence="1" id="KW-0812">Transmembrane</keyword>